<dbReference type="InterPro" id="IPR017972">
    <property type="entry name" value="Cyt_P450_CS"/>
</dbReference>
<dbReference type="InterPro" id="IPR002401">
    <property type="entry name" value="Cyt_P450_E_grp-I"/>
</dbReference>
<dbReference type="PROSITE" id="PS00086">
    <property type="entry name" value="CYTOCHROME_P450"/>
    <property type="match status" value="1"/>
</dbReference>
<keyword evidence="7" id="KW-0812">Transmembrane</keyword>
<dbReference type="InterPro" id="IPR036396">
    <property type="entry name" value="Cyt_P450_sf"/>
</dbReference>
<dbReference type="PANTHER" id="PTHR24300">
    <property type="entry name" value="CYTOCHROME P450 508A4-RELATED"/>
    <property type="match status" value="1"/>
</dbReference>
<reference evidence="8" key="1">
    <citation type="journal article" date="2020" name="Nat. Ecol. Evol.">
        <title>Deeply conserved synteny resolves early events in vertebrate evolution.</title>
        <authorList>
            <person name="Simakov O."/>
            <person name="Marletaz F."/>
            <person name="Yue J.X."/>
            <person name="O'Connell B."/>
            <person name="Jenkins J."/>
            <person name="Brandt A."/>
            <person name="Calef R."/>
            <person name="Tung C.H."/>
            <person name="Huang T.K."/>
            <person name="Schmutz J."/>
            <person name="Satoh N."/>
            <person name="Yu J.K."/>
            <person name="Putnam N.H."/>
            <person name="Green R.E."/>
            <person name="Rokhsar D.S."/>
        </authorList>
    </citation>
    <scope>NUCLEOTIDE SEQUENCE [LARGE SCALE GENOMIC DNA]</scope>
    <source>
        <strain evidence="8">S238N-H82</strain>
    </source>
</reference>
<comment type="similarity">
    <text evidence="2 6">Belongs to the cytochrome P450 family.</text>
</comment>
<feature type="transmembrane region" description="Helical" evidence="7">
    <location>
        <begin position="6"/>
        <end position="25"/>
    </location>
</feature>
<dbReference type="PANTHER" id="PTHR24300:SF397">
    <property type="entry name" value="CYTOCHROME P450 2U1"/>
    <property type="match status" value="1"/>
</dbReference>
<feature type="binding site" description="axial binding residue" evidence="5">
    <location>
        <position position="438"/>
    </location>
    <ligand>
        <name>heme</name>
        <dbReference type="ChEBI" id="CHEBI:30413"/>
    </ligand>
    <ligandPart>
        <name>Fe</name>
        <dbReference type="ChEBI" id="CHEBI:18248"/>
    </ligandPart>
</feature>
<dbReference type="AlphaFoldDB" id="A0A9J7LDZ9"/>
<evidence type="ECO:0000313" key="8">
    <source>
        <dbReference type="Proteomes" id="UP000001554"/>
    </source>
</evidence>
<keyword evidence="5 6" id="KW-0349">Heme</keyword>
<dbReference type="Proteomes" id="UP000001554">
    <property type="component" value="Chromosome 1"/>
</dbReference>
<evidence type="ECO:0000256" key="4">
    <source>
        <dbReference type="ARBA" id="ARBA00023004"/>
    </source>
</evidence>
<evidence type="ECO:0000256" key="2">
    <source>
        <dbReference type="ARBA" id="ARBA00010617"/>
    </source>
</evidence>
<proteinExistence type="inferred from homology"/>
<sequence>MFEPLLIGHNITAVLVGVLTFLIFITCRVRKPAGYPPGPPGWPVLGNLPSLAQNAHLQLTAWRGTYGDVFSVKMGLQDAVVVSGKDAIREALVRKAEHFSSRPELFLMRRNNHRNGLVMRPYGDQWKVLRRFSTSTLRSCGMGTGIMEDKIILECQHFCTALKEKADQPFDLTHLLHNAVANIICSMAIGKRFEYGDPTFLRLMEMVERAMVLFITAHVINIYPVLRFFPVVGRPYKEWMDLSASVHKCIEDIIPQQQKSQDVSDEANTIVDAFAKSVELNSDSLPDQSLIYLLIDLLGAGTDTAGNTLRWGLLYLVTHPDVQTKVQAELDEVVGRDRPPAVSDKPNLPYTEATIMEMQRIRTVVPLSVPHCTTSDTALLGYDIPAGTDVLINLWSLHMDPGSWDNPDKFDPSRFLDGNGQLQTNDSFMPFSTGRRVCLGEQLAKMELFLFLTNMLQQFTFTLPEGARPNFDGVLGVTLRPHPYELLAVKRG</sequence>
<dbReference type="SUPFAM" id="SSF48264">
    <property type="entry name" value="Cytochrome P450"/>
    <property type="match status" value="1"/>
</dbReference>
<keyword evidence="4 5" id="KW-0408">Iron</keyword>
<comment type="cofactor">
    <cofactor evidence="1 5">
        <name>heme</name>
        <dbReference type="ChEBI" id="CHEBI:30413"/>
    </cofactor>
</comment>
<dbReference type="GeneID" id="118418302"/>
<evidence type="ECO:0000313" key="9">
    <source>
        <dbReference type="RefSeq" id="XP_035680055.1"/>
    </source>
</evidence>
<evidence type="ECO:0000256" key="5">
    <source>
        <dbReference type="PIRSR" id="PIRSR602401-1"/>
    </source>
</evidence>
<accession>A0A9J7LDZ9</accession>
<feature type="transmembrane region" description="Helical" evidence="7">
    <location>
        <begin position="210"/>
        <end position="229"/>
    </location>
</feature>
<dbReference type="PRINTS" id="PR00463">
    <property type="entry name" value="EP450I"/>
</dbReference>
<dbReference type="OrthoDB" id="3934656at2759"/>
<name>A0A9J7LDZ9_BRAFL</name>
<keyword evidence="6" id="KW-0560">Oxidoreductase</keyword>
<evidence type="ECO:0000256" key="7">
    <source>
        <dbReference type="SAM" id="Phobius"/>
    </source>
</evidence>
<keyword evidence="6" id="KW-0503">Monooxygenase</keyword>
<keyword evidence="7" id="KW-0472">Membrane</keyword>
<dbReference type="InterPro" id="IPR050182">
    <property type="entry name" value="Cytochrome_P450_fam2"/>
</dbReference>
<dbReference type="GO" id="GO:0005506">
    <property type="term" value="F:iron ion binding"/>
    <property type="evidence" value="ECO:0007669"/>
    <property type="project" value="InterPro"/>
</dbReference>
<dbReference type="GO" id="GO:0005737">
    <property type="term" value="C:cytoplasm"/>
    <property type="evidence" value="ECO:0000318"/>
    <property type="project" value="GO_Central"/>
</dbReference>
<dbReference type="Pfam" id="PF00067">
    <property type="entry name" value="p450"/>
    <property type="match status" value="1"/>
</dbReference>
<dbReference type="GO" id="GO:0008395">
    <property type="term" value="F:steroid hydroxylase activity"/>
    <property type="evidence" value="ECO:0000318"/>
    <property type="project" value="GO_Central"/>
</dbReference>
<dbReference type="GO" id="GO:0006805">
    <property type="term" value="P:xenobiotic metabolic process"/>
    <property type="evidence" value="ECO:0000318"/>
    <property type="project" value="GO_Central"/>
</dbReference>
<dbReference type="GO" id="GO:0016712">
    <property type="term" value="F:oxidoreductase activity, acting on paired donors, with incorporation or reduction of molecular oxygen, reduced flavin or flavoprotein as one donor, and incorporation of one atom of oxygen"/>
    <property type="evidence" value="ECO:0000318"/>
    <property type="project" value="GO_Central"/>
</dbReference>
<organism evidence="8 9">
    <name type="scientific">Branchiostoma floridae</name>
    <name type="common">Florida lancelet</name>
    <name type="synonym">Amphioxus</name>
    <dbReference type="NCBI Taxonomy" id="7739"/>
    <lineage>
        <taxon>Eukaryota</taxon>
        <taxon>Metazoa</taxon>
        <taxon>Chordata</taxon>
        <taxon>Cephalochordata</taxon>
        <taxon>Leptocardii</taxon>
        <taxon>Amphioxiformes</taxon>
        <taxon>Branchiostomatidae</taxon>
        <taxon>Branchiostoma</taxon>
    </lineage>
</organism>
<reference evidence="9" key="2">
    <citation type="submission" date="2025-08" db="UniProtKB">
        <authorList>
            <consortium name="RefSeq"/>
        </authorList>
    </citation>
    <scope>IDENTIFICATION</scope>
    <source>
        <strain evidence="9">S238N-H82</strain>
        <tissue evidence="9">Testes</tissue>
    </source>
</reference>
<dbReference type="FunFam" id="1.10.630.10:FF:000149">
    <property type="entry name" value="Uncharacterized protein"/>
    <property type="match status" value="1"/>
</dbReference>
<dbReference type="GO" id="GO:0020037">
    <property type="term" value="F:heme binding"/>
    <property type="evidence" value="ECO:0000318"/>
    <property type="project" value="GO_Central"/>
</dbReference>
<protein>
    <submittedName>
        <fullName evidence="9">Cytochrome P450 2U1-like</fullName>
    </submittedName>
</protein>
<evidence type="ECO:0000256" key="3">
    <source>
        <dbReference type="ARBA" id="ARBA00022723"/>
    </source>
</evidence>
<dbReference type="Gene3D" id="1.10.630.10">
    <property type="entry name" value="Cytochrome P450"/>
    <property type="match status" value="1"/>
</dbReference>
<dbReference type="RefSeq" id="XP_035680055.1">
    <property type="nucleotide sequence ID" value="XM_035824162.1"/>
</dbReference>
<evidence type="ECO:0000256" key="1">
    <source>
        <dbReference type="ARBA" id="ARBA00001971"/>
    </source>
</evidence>
<evidence type="ECO:0000256" key="6">
    <source>
        <dbReference type="RuleBase" id="RU000461"/>
    </source>
</evidence>
<dbReference type="PRINTS" id="PR00385">
    <property type="entry name" value="P450"/>
</dbReference>
<dbReference type="InterPro" id="IPR001128">
    <property type="entry name" value="Cyt_P450"/>
</dbReference>
<dbReference type="GO" id="GO:0006082">
    <property type="term" value="P:organic acid metabolic process"/>
    <property type="evidence" value="ECO:0000318"/>
    <property type="project" value="GO_Central"/>
</dbReference>
<gene>
    <name evidence="9" type="primary">LOC118418302</name>
</gene>
<dbReference type="KEGG" id="bfo:118418302"/>
<keyword evidence="3 5" id="KW-0479">Metal-binding</keyword>
<keyword evidence="7" id="KW-1133">Transmembrane helix</keyword>
<keyword evidence="8" id="KW-1185">Reference proteome</keyword>
<dbReference type="GO" id="GO:0008202">
    <property type="term" value="P:steroid metabolic process"/>
    <property type="evidence" value="ECO:0000318"/>
    <property type="project" value="GO_Central"/>
</dbReference>